<reference evidence="3" key="2">
    <citation type="submission" date="2016-03" db="EMBL/GenBank/DDBJ databases">
        <authorList>
            <person name="Ploux O."/>
        </authorList>
    </citation>
    <scope>NUCLEOTIDE SEQUENCE</scope>
    <source>
        <strain evidence="3">NBRC 105008</strain>
    </source>
</reference>
<evidence type="ECO:0000313" key="7">
    <source>
        <dbReference type="Proteomes" id="UP000321579"/>
    </source>
</evidence>
<dbReference type="GO" id="GO:0016788">
    <property type="term" value="F:hydrolase activity, acting on ester bonds"/>
    <property type="evidence" value="ECO:0007669"/>
    <property type="project" value="UniProtKB-ARBA"/>
</dbReference>
<dbReference type="AlphaFoldDB" id="A0A1B9DGD9"/>
<dbReference type="InterPro" id="IPR036514">
    <property type="entry name" value="SGNH_hydro_sf"/>
</dbReference>
<proteinExistence type="predicted"/>
<dbReference type="EMBL" id="FNEO01000005">
    <property type="protein sequence ID" value="SDJ64398.1"/>
    <property type="molecule type" value="Genomic_DNA"/>
</dbReference>
<dbReference type="CDD" id="cd01830">
    <property type="entry name" value="XynE_like"/>
    <property type="match status" value="1"/>
</dbReference>
<evidence type="ECO:0000313" key="2">
    <source>
        <dbReference type="EMBL" id="GEL11457.1"/>
    </source>
</evidence>
<accession>A0A1B9DGD9</accession>
<evidence type="ECO:0000313" key="4">
    <source>
        <dbReference type="EMBL" id="SDJ64398.1"/>
    </source>
</evidence>
<evidence type="ECO:0000313" key="3">
    <source>
        <dbReference type="EMBL" id="OCB68758.1"/>
    </source>
</evidence>
<evidence type="ECO:0000313" key="5">
    <source>
        <dbReference type="Proteomes" id="UP000093226"/>
    </source>
</evidence>
<evidence type="ECO:0000313" key="6">
    <source>
        <dbReference type="Proteomes" id="UP000182367"/>
    </source>
</evidence>
<dbReference type="Proteomes" id="UP000093226">
    <property type="component" value="Unassembled WGS sequence"/>
</dbReference>
<comment type="caution">
    <text evidence="3">The sequence shown here is derived from an EMBL/GenBank/DDBJ whole genome shotgun (WGS) entry which is preliminary data.</text>
</comment>
<dbReference type="STRING" id="551990.SAMN05192550_2494"/>
<dbReference type="SUPFAM" id="SSF52266">
    <property type="entry name" value="SGNH hydrolase"/>
    <property type="match status" value="1"/>
</dbReference>
<dbReference type="Proteomes" id="UP000321579">
    <property type="component" value="Unassembled WGS sequence"/>
</dbReference>
<dbReference type="PANTHER" id="PTHR43784">
    <property type="entry name" value="GDSL-LIKE LIPASE/ACYLHYDROLASE, PUTATIVE (AFU_ORTHOLOGUE AFUA_2G00820)-RELATED"/>
    <property type="match status" value="1"/>
</dbReference>
<name>A0A1B9DGD9_9FLAO</name>
<dbReference type="InterPro" id="IPR053140">
    <property type="entry name" value="GDSL_Rv0518-like"/>
</dbReference>
<protein>
    <submittedName>
        <fullName evidence="3">GDSL family lipase</fullName>
    </submittedName>
    <submittedName>
        <fullName evidence="4">Lysophospholipase L1</fullName>
    </submittedName>
</protein>
<dbReference type="EMBL" id="BJVF01000004">
    <property type="protein sequence ID" value="GEL11457.1"/>
    <property type="molecule type" value="Genomic_DNA"/>
</dbReference>
<dbReference type="InterPro" id="IPR013830">
    <property type="entry name" value="SGNH_hydro"/>
</dbReference>
<organism evidence="3 5">
    <name type="scientific">Flavobacterium glycines</name>
    <dbReference type="NCBI Taxonomy" id="551990"/>
    <lineage>
        <taxon>Bacteria</taxon>
        <taxon>Pseudomonadati</taxon>
        <taxon>Bacteroidota</taxon>
        <taxon>Flavobacteriia</taxon>
        <taxon>Flavobacteriales</taxon>
        <taxon>Flavobacteriaceae</taxon>
        <taxon>Flavobacterium</taxon>
    </lineage>
</organism>
<dbReference type="OrthoDB" id="9794725at2"/>
<keyword evidence="6" id="KW-1185">Reference proteome</keyword>
<feature type="domain" description="SGNH hydrolase-type esterase" evidence="1">
    <location>
        <begin position="210"/>
        <end position="401"/>
    </location>
</feature>
<dbReference type="Pfam" id="PF13472">
    <property type="entry name" value="Lipase_GDSL_2"/>
    <property type="match status" value="1"/>
</dbReference>
<evidence type="ECO:0000259" key="1">
    <source>
        <dbReference type="Pfam" id="PF13472"/>
    </source>
</evidence>
<reference evidence="2 7" key="4">
    <citation type="submission" date="2019-07" db="EMBL/GenBank/DDBJ databases">
        <title>Whole genome shotgun sequence of Flavobacterium glycines NBRC 105008.</title>
        <authorList>
            <person name="Hosoyama A."/>
            <person name="Uohara A."/>
            <person name="Ohji S."/>
            <person name="Ichikawa N."/>
        </authorList>
    </citation>
    <scope>NUCLEOTIDE SEQUENCE [LARGE SCALE GENOMIC DNA]</scope>
    <source>
        <strain evidence="2 7">NBRC 105008</strain>
    </source>
</reference>
<reference evidence="5" key="1">
    <citation type="submission" date="2016-03" db="EMBL/GenBank/DDBJ databases">
        <title>Draft genome sequence of Paenibacillus glacialis DSM 22343.</title>
        <authorList>
            <person name="Shin S.-K."/>
            <person name="Yi H."/>
        </authorList>
    </citation>
    <scope>NUCLEOTIDE SEQUENCE [LARGE SCALE GENOMIC DNA]</scope>
    <source>
        <strain evidence="5">NBRC 105008</strain>
    </source>
</reference>
<dbReference type="RefSeq" id="WP_066330222.1">
    <property type="nucleotide sequence ID" value="NZ_BJVF01000004.1"/>
</dbReference>
<reference evidence="4 6" key="3">
    <citation type="submission" date="2016-10" db="EMBL/GenBank/DDBJ databases">
        <authorList>
            <person name="Varghese N."/>
            <person name="Submissions S."/>
        </authorList>
    </citation>
    <scope>NUCLEOTIDE SEQUENCE [LARGE SCALE GENOMIC DNA]</scope>
    <source>
        <strain evidence="4 6">Gm-149</strain>
    </source>
</reference>
<sequence>MGKRYFKYLLLFNLFIFVVGCKSNQSLKETKKSNTSNWVGTWATAQMLVEPNNMPPAPGLTDNTLRQIIRVSIGGKRMRLRFSNIFSDQATVLKSVSVANVVEGAVIDGKSQKALSFNGNAGITMNPQQEVFSDAFDFALRPGQLLAITINYGATSQKTSGHPGSRTTSYILQGDQLNNVDFAGAVKTDHWYSIMGVDVIAPKKSAAIVCLGNSITDGRGSGTNKQNRWTDILSARLLENKATENIGVLNLGIGGNCVVRGGLGPTALDRFDRDVLSQEGVKWLVLLEGINDIGGIRKAEDAPVRAQELIAAYKVMIDKAHGKGIKVYGCTILPFEKSFYDAPYRQEARDIVNVWIRNKTSGFDAVIDFDKAMVSEPGSKTILSNMHDNDFLHPNQLGYKRMGDVIDLELFKQ</sequence>
<dbReference type="PROSITE" id="PS51257">
    <property type="entry name" value="PROKAR_LIPOPROTEIN"/>
    <property type="match status" value="1"/>
</dbReference>
<dbReference type="EMBL" id="LVEO01000030">
    <property type="protein sequence ID" value="OCB68758.1"/>
    <property type="molecule type" value="Genomic_DNA"/>
</dbReference>
<gene>
    <name evidence="3" type="ORF">FBGL_15935</name>
    <name evidence="2" type="ORF">FGL01_21960</name>
    <name evidence="4" type="ORF">SAMN05192550_2494</name>
</gene>
<dbReference type="Proteomes" id="UP000182367">
    <property type="component" value="Unassembled WGS sequence"/>
</dbReference>
<dbReference type="PANTHER" id="PTHR43784:SF2">
    <property type="entry name" value="GDSL-LIKE LIPASE_ACYLHYDROLASE, PUTATIVE (AFU_ORTHOLOGUE AFUA_2G00820)-RELATED"/>
    <property type="match status" value="1"/>
</dbReference>
<dbReference type="Gene3D" id="3.40.50.1110">
    <property type="entry name" value="SGNH hydrolase"/>
    <property type="match status" value="1"/>
</dbReference>